<evidence type="ECO:0000313" key="2">
    <source>
        <dbReference type="EMBL" id="SOC50295.1"/>
    </source>
</evidence>
<keyword evidence="3" id="KW-1185">Reference proteome</keyword>
<reference evidence="3" key="1">
    <citation type="submission" date="2017-08" db="EMBL/GenBank/DDBJ databases">
        <authorList>
            <person name="Varghese N."/>
            <person name="Submissions S."/>
        </authorList>
    </citation>
    <scope>NUCLEOTIDE SEQUENCE [LARGE SCALE GENOMIC DNA]</scope>
    <source>
        <strain evidence="3">DSM 4725</strain>
    </source>
</reference>
<evidence type="ECO:0000256" key="1">
    <source>
        <dbReference type="SAM" id="MobiDB-lite"/>
    </source>
</evidence>
<feature type="compositionally biased region" description="Basic residues" evidence="1">
    <location>
        <begin position="1"/>
        <end position="12"/>
    </location>
</feature>
<protein>
    <submittedName>
        <fullName evidence="2">Uncharacterized protein</fullName>
    </submittedName>
</protein>
<dbReference type="RefSeq" id="WP_097195841.1">
    <property type="nucleotide sequence ID" value="NZ_OBQI01000004.1"/>
</dbReference>
<dbReference type="AlphaFoldDB" id="A0A285V843"/>
<dbReference type="OrthoDB" id="5182325at2"/>
<proteinExistence type="predicted"/>
<dbReference type="EMBL" id="OBQI01000004">
    <property type="protein sequence ID" value="SOC50295.1"/>
    <property type="molecule type" value="Genomic_DNA"/>
</dbReference>
<feature type="region of interest" description="Disordered" evidence="1">
    <location>
        <begin position="1"/>
        <end position="21"/>
    </location>
</feature>
<name>A0A285V843_9ACTN</name>
<organism evidence="2 3">
    <name type="scientific">Blastococcus aggregatus</name>
    <dbReference type="NCBI Taxonomy" id="38502"/>
    <lineage>
        <taxon>Bacteria</taxon>
        <taxon>Bacillati</taxon>
        <taxon>Actinomycetota</taxon>
        <taxon>Actinomycetes</taxon>
        <taxon>Geodermatophilales</taxon>
        <taxon>Geodermatophilaceae</taxon>
        <taxon>Blastococcus</taxon>
    </lineage>
</organism>
<evidence type="ECO:0000313" key="3">
    <source>
        <dbReference type="Proteomes" id="UP000219435"/>
    </source>
</evidence>
<sequence>MAKSRKKQRRSAGQRPPTPEDELLEALADALESPTPGPLLAIAGTLLSATVGEVAPPVTELVAGLDDFDRPETAAALLAIATLTGDVELRSRLRREIGAAGQVLPRWLADLDRTEPGDRAVQISSVYGEVDHLLVSATVPGSHPLTAVVRVDNELGGYATDGFLVEQPLDAVVPQILENAGPDAAAHDLPTVDARARIEVALRDLPGAGREEDWTEQRALIAWLAGLLPPGGEVPDSELSDDELAGIAQDFLGSAVGTAWSTADLRPLLDDVLASASGNGRGDPLIWSPHNVQRLLDPELWFLDAETPSLERAPELLRDLIRYGHAERGLRPELTRIALAAVDSAATAFVAAVRRLAEDDADPE</sequence>
<gene>
    <name evidence="2" type="ORF">SAMN05660748_3041</name>
</gene>
<dbReference type="Proteomes" id="UP000219435">
    <property type="component" value="Unassembled WGS sequence"/>
</dbReference>
<accession>A0A285V843</accession>